<evidence type="ECO:0000259" key="5">
    <source>
        <dbReference type="PROSITE" id="PS50977"/>
    </source>
</evidence>
<dbReference type="InterPro" id="IPR036271">
    <property type="entry name" value="Tet_transcr_reg_TetR-rel_C_sf"/>
</dbReference>
<evidence type="ECO:0000256" key="1">
    <source>
        <dbReference type="ARBA" id="ARBA00023015"/>
    </source>
</evidence>
<keyword evidence="2 4" id="KW-0238">DNA-binding</keyword>
<name>K6WDX7_9ACTN</name>
<keyword evidence="1" id="KW-0805">Transcription regulation</keyword>
<evidence type="ECO:0000256" key="4">
    <source>
        <dbReference type="PROSITE-ProRule" id="PRU00335"/>
    </source>
</evidence>
<dbReference type="PANTHER" id="PTHR30055:SF243">
    <property type="entry name" value="HTH-TYPE TRANSCRIPTIONAL REGULATOR RV1816"/>
    <property type="match status" value="1"/>
</dbReference>
<dbReference type="PROSITE" id="PS50977">
    <property type="entry name" value="HTH_TETR_2"/>
    <property type="match status" value="1"/>
</dbReference>
<dbReference type="OrthoDB" id="3210322at2"/>
<dbReference type="SUPFAM" id="SSF48498">
    <property type="entry name" value="Tetracyclin repressor-like, C-terminal domain"/>
    <property type="match status" value="1"/>
</dbReference>
<gene>
    <name evidence="6" type="ORF">GORHZ_102_00090</name>
</gene>
<dbReference type="InterPro" id="IPR009057">
    <property type="entry name" value="Homeodomain-like_sf"/>
</dbReference>
<dbReference type="STRING" id="1108045.GORHZ_102_00090"/>
<dbReference type="eggNOG" id="COG1309">
    <property type="taxonomic scope" value="Bacteria"/>
</dbReference>
<dbReference type="PANTHER" id="PTHR30055">
    <property type="entry name" value="HTH-TYPE TRANSCRIPTIONAL REGULATOR RUTR"/>
    <property type="match status" value="1"/>
</dbReference>
<protein>
    <submittedName>
        <fullName evidence="6">Putative TetR family transcriptional regulator</fullName>
    </submittedName>
</protein>
<organism evidence="6 7">
    <name type="scientific">Gordonia rhizosphera NBRC 16068</name>
    <dbReference type="NCBI Taxonomy" id="1108045"/>
    <lineage>
        <taxon>Bacteria</taxon>
        <taxon>Bacillati</taxon>
        <taxon>Actinomycetota</taxon>
        <taxon>Actinomycetes</taxon>
        <taxon>Mycobacteriales</taxon>
        <taxon>Gordoniaceae</taxon>
        <taxon>Gordonia</taxon>
    </lineage>
</organism>
<evidence type="ECO:0000256" key="2">
    <source>
        <dbReference type="ARBA" id="ARBA00023125"/>
    </source>
</evidence>
<sequence>MASRTTRAENRAAMEAEIRRLGREHLRTHGAAGLSLRAIARDLGVVSSAVYRYVPSRDELLTLLLVEAYSDLADAVEAALAAGPDRPRQRLVAATRALRRWAVDDPSRWALLYGSPVPGYAAPPDVTIEPGTRVVAMLIAELGRAHRAGLVDTSTVPTPASLTDGFAAIRAAFDSDLPDAVLILATTLWATVIGAISLEVFGQYGPDTFADPAALFDAQVDRALQAVAD</sequence>
<dbReference type="GO" id="GO:0003700">
    <property type="term" value="F:DNA-binding transcription factor activity"/>
    <property type="evidence" value="ECO:0007669"/>
    <property type="project" value="TreeGrafter"/>
</dbReference>
<proteinExistence type="predicted"/>
<comment type="caution">
    <text evidence="6">The sequence shown here is derived from an EMBL/GenBank/DDBJ whole genome shotgun (WGS) entry which is preliminary data.</text>
</comment>
<dbReference type="RefSeq" id="WP_006333133.1">
    <property type="nucleotide sequence ID" value="NZ_BAHC01000102.1"/>
</dbReference>
<dbReference type="SUPFAM" id="SSF46689">
    <property type="entry name" value="Homeodomain-like"/>
    <property type="match status" value="1"/>
</dbReference>
<evidence type="ECO:0000313" key="7">
    <source>
        <dbReference type="Proteomes" id="UP000008363"/>
    </source>
</evidence>
<keyword evidence="3" id="KW-0804">Transcription</keyword>
<dbReference type="InterPro" id="IPR001647">
    <property type="entry name" value="HTH_TetR"/>
</dbReference>
<dbReference type="GO" id="GO:0000976">
    <property type="term" value="F:transcription cis-regulatory region binding"/>
    <property type="evidence" value="ECO:0007669"/>
    <property type="project" value="TreeGrafter"/>
</dbReference>
<keyword evidence="7" id="KW-1185">Reference proteome</keyword>
<dbReference type="Proteomes" id="UP000008363">
    <property type="component" value="Unassembled WGS sequence"/>
</dbReference>
<feature type="DNA-binding region" description="H-T-H motif" evidence="4">
    <location>
        <begin position="35"/>
        <end position="54"/>
    </location>
</feature>
<reference evidence="6 7" key="1">
    <citation type="submission" date="2012-08" db="EMBL/GenBank/DDBJ databases">
        <title>Whole genome shotgun sequence of Gordonia rhizosphera NBRC 16068.</title>
        <authorList>
            <person name="Takarada H."/>
            <person name="Isaki S."/>
            <person name="Hosoyama A."/>
            <person name="Tsuchikane K."/>
            <person name="Katsumata H."/>
            <person name="Baba S."/>
            <person name="Ohji S."/>
            <person name="Yamazaki S."/>
            <person name="Fujita N."/>
        </authorList>
    </citation>
    <scope>NUCLEOTIDE SEQUENCE [LARGE SCALE GENOMIC DNA]</scope>
    <source>
        <strain evidence="6 7">NBRC 16068</strain>
    </source>
</reference>
<dbReference type="EMBL" id="BAHC01000102">
    <property type="protein sequence ID" value="GAB90382.1"/>
    <property type="molecule type" value="Genomic_DNA"/>
</dbReference>
<dbReference type="Gene3D" id="1.10.357.10">
    <property type="entry name" value="Tetracycline Repressor, domain 2"/>
    <property type="match status" value="1"/>
</dbReference>
<dbReference type="InterPro" id="IPR025996">
    <property type="entry name" value="MT1864/Rv1816-like_C"/>
</dbReference>
<dbReference type="AlphaFoldDB" id="K6WDX7"/>
<evidence type="ECO:0000313" key="6">
    <source>
        <dbReference type="EMBL" id="GAB90382.1"/>
    </source>
</evidence>
<feature type="domain" description="HTH tetR-type" evidence="5">
    <location>
        <begin position="12"/>
        <end position="72"/>
    </location>
</feature>
<dbReference type="InterPro" id="IPR050109">
    <property type="entry name" value="HTH-type_TetR-like_transc_reg"/>
</dbReference>
<evidence type="ECO:0000256" key="3">
    <source>
        <dbReference type="ARBA" id="ARBA00023163"/>
    </source>
</evidence>
<dbReference type="Pfam" id="PF00440">
    <property type="entry name" value="TetR_N"/>
    <property type="match status" value="1"/>
</dbReference>
<accession>K6WDX7</accession>
<dbReference type="Pfam" id="PF13305">
    <property type="entry name" value="TetR_C_33"/>
    <property type="match status" value="1"/>
</dbReference>